<dbReference type="InterPro" id="IPR042089">
    <property type="entry name" value="Peptidase_M13_dom_2"/>
</dbReference>
<dbReference type="OrthoDB" id="6475849at2759"/>
<evidence type="ECO:0000256" key="3">
    <source>
        <dbReference type="ARBA" id="ARBA00022670"/>
    </source>
</evidence>
<gene>
    <name evidence="11" type="ORF">KP79_PYT16953</name>
</gene>
<dbReference type="GO" id="GO:0005886">
    <property type="term" value="C:plasma membrane"/>
    <property type="evidence" value="ECO:0007669"/>
    <property type="project" value="TreeGrafter"/>
</dbReference>
<dbReference type="Proteomes" id="UP000242188">
    <property type="component" value="Unassembled WGS sequence"/>
</dbReference>
<organism evidence="11 12">
    <name type="scientific">Mizuhopecten yessoensis</name>
    <name type="common">Japanese scallop</name>
    <name type="synonym">Patinopecten yessoensis</name>
    <dbReference type="NCBI Taxonomy" id="6573"/>
    <lineage>
        <taxon>Eukaryota</taxon>
        <taxon>Metazoa</taxon>
        <taxon>Spiralia</taxon>
        <taxon>Lophotrochozoa</taxon>
        <taxon>Mollusca</taxon>
        <taxon>Bivalvia</taxon>
        <taxon>Autobranchia</taxon>
        <taxon>Pteriomorphia</taxon>
        <taxon>Pectinida</taxon>
        <taxon>Pectinoidea</taxon>
        <taxon>Pectinidae</taxon>
        <taxon>Mizuhopecten</taxon>
    </lineage>
</organism>
<evidence type="ECO:0000313" key="11">
    <source>
        <dbReference type="EMBL" id="OWF49279.1"/>
    </source>
</evidence>
<comment type="caution">
    <text evidence="11">The sequence shown here is derived from an EMBL/GenBank/DDBJ whole genome shotgun (WGS) entry which is preliminary data.</text>
</comment>
<keyword evidence="3" id="KW-0645">Protease</keyword>
<keyword evidence="8" id="KW-0472">Membrane</keyword>
<evidence type="ECO:0000256" key="2">
    <source>
        <dbReference type="ARBA" id="ARBA00007357"/>
    </source>
</evidence>
<evidence type="ECO:0000259" key="9">
    <source>
        <dbReference type="Pfam" id="PF01431"/>
    </source>
</evidence>
<evidence type="ECO:0000313" key="12">
    <source>
        <dbReference type="Proteomes" id="UP000242188"/>
    </source>
</evidence>
<name>A0A210QKK6_MIZYE</name>
<dbReference type="Gene3D" id="1.10.1380.10">
    <property type="entry name" value="Neutral endopeptidase , domain2"/>
    <property type="match status" value="1"/>
</dbReference>
<feature type="domain" description="Peptidase M13 C-terminal" evidence="9">
    <location>
        <begin position="600"/>
        <end position="800"/>
    </location>
</feature>
<keyword evidence="12" id="KW-1185">Reference proteome</keyword>
<dbReference type="InterPro" id="IPR024079">
    <property type="entry name" value="MetalloPept_cat_dom_sf"/>
</dbReference>
<feature type="domain" description="Peptidase M13 N-terminal" evidence="10">
    <location>
        <begin position="121"/>
        <end position="539"/>
    </location>
</feature>
<reference evidence="11 12" key="1">
    <citation type="journal article" date="2017" name="Nat. Ecol. Evol.">
        <title>Scallop genome provides insights into evolution of bilaterian karyotype and development.</title>
        <authorList>
            <person name="Wang S."/>
            <person name="Zhang J."/>
            <person name="Jiao W."/>
            <person name="Li J."/>
            <person name="Xun X."/>
            <person name="Sun Y."/>
            <person name="Guo X."/>
            <person name="Huan P."/>
            <person name="Dong B."/>
            <person name="Zhang L."/>
            <person name="Hu X."/>
            <person name="Sun X."/>
            <person name="Wang J."/>
            <person name="Zhao C."/>
            <person name="Wang Y."/>
            <person name="Wang D."/>
            <person name="Huang X."/>
            <person name="Wang R."/>
            <person name="Lv J."/>
            <person name="Li Y."/>
            <person name="Zhang Z."/>
            <person name="Liu B."/>
            <person name="Lu W."/>
            <person name="Hui Y."/>
            <person name="Liang J."/>
            <person name="Zhou Z."/>
            <person name="Hou R."/>
            <person name="Li X."/>
            <person name="Liu Y."/>
            <person name="Li H."/>
            <person name="Ning X."/>
            <person name="Lin Y."/>
            <person name="Zhao L."/>
            <person name="Xing Q."/>
            <person name="Dou J."/>
            <person name="Li Y."/>
            <person name="Mao J."/>
            <person name="Guo H."/>
            <person name="Dou H."/>
            <person name="Li T."/>
            <person name="Mu C."/>
            <person name="Jiang W."/>
            <person name="Fu Q."/>
            <person name="Fu X."/>
            <person name="Miao Y."/>
            <person name="Liu J."/>
            <person name="Yu Q."/>
            <person name="Li R."/>
            <person name="Liao H."/>
            <person name="Li X."/>
            <person name="Kong Y."/>
            <person name="Jiang Z."/>
            <person name="Chourrout D."/>
            <person name="Li R."/>
            <person name="Bao Z."/>
        </authorList>
    </citation>
    <scope>NUCLEOTIDE SEQUENCE [LARGE SCALE GENOMIC DNA]</scope>
    <source>
        <strain evidence="11 12">PY_sf001</strain>
    </source>
</reference>
<dbReference type="Pfam" id="PF05649">
    <property type="entry name" value="Peptidase_M13_N"/>
    <property type="match status" value="1"/>
</dbReference>
<dbReference type="EMBL" id="NEDP02003185">
    <property type="protein sequence ID" value="OWF49279.1"/>
    <property type="molecule type" value="Genomic_DNA"/>
</dbReference>
<dbReference type="InterPro" id="IPR018497">
    <property type="entry name" value="Peptidase_M13_C"/>
</dbReference>
<keyword evidence="5" id="KW-0378">Hydrolase</keyword>
<evidence type="ECO:0000256" key="7">
    <source>
        <dbReference type="ARBA" id="ARBA00023049"/>
    </source>
</evidence>
<dbReference type="GO" id="GO:0004222">
    <property type="term" value="F:metalloendopeptidase activity"/>
    <property type="evidence" value="ECO:0007669"/>
    <property type="project" value="InterPro"/>
</dbReference>
<comment type="similarity">
    <text evidence="2">Belongs to the peptidase M13 family.</text>
</comment>
<sequence length="801" mass="91316">MQNHSCNSDSEIQINATESNELLNGNEMKMTKFDRTDSEDDILEDYSDDCNCSSRLHCIKSRTALEKCLFVFSLIGLIIIIVLAACLGSKTPPPGMSICETQDCIEVSSSVLTSMDRSADPCQDFYQYSCGGWEKNNPAPPGYLMWDRFQQLSYTNLYRIKAILDDRTMTTSSEKKTKQFYDSCMAESKLNRLRTLSDFRSLVKNITDAANGTLGVLLESVHGLNAWPLFSVLVGTDDLNPDKNVVKIDIGDHKYPLRVKEVPIPSTTPAPNINSSVAPPSNHAGYAVINDPPTQSKTQYLQWNSTEVEKNYLQETIRILKVIWNMSDADASTMAKELLEIEKAITKTYENNNNNDNQTTPVPMKIVDLETSCSMIEWPMYLTVLTKNTGEVSSTDNVVLLERGSLLRTCALVDTYKKDANKFKLLQRYIMVHLISHLMPYFEADTFEPDLDYAVELEIDGEHWRRCVHYTNKALGFVTGSLYVNGMGKHTSVNKIKQIVQDVKLAFKDYLLRKIWLDPSTKKEASQKLDEMLEKISYPEYILKSEFLDKYYTQLNIGNDWFVNVQRWQEFQVKKMMSLLSKVPDRSSWINPPITVESDYSPVRNDVIFPIALFHLPFYTEAGPPAFNFGAIGSVIGHEITHAFDIKGRRYDGKGRLREWWDPMTADRFKLTTKCMKSQYDAYTYQGFQINGNNTLDENIADNGGLRAAFIAYQLWERQHGKDHHVPGLNMTNRQLFFVSYAQMFCSKWKKDGLIGHLIDDPHSPGPIRVRGSVSNTEAFAEEFNCPFVANYNPTTKCEVW</sequence>
<dbReference type="GO" id="GO:0016485">
    <property type="term" value="P:protein processing"/>
    <property type="evidence" value="ECO:0007669"/>
    <property type="project" value="TreeGrafter"/>
</dbReference>
<dbReference type="Pfam" id="PF01431">
    <property type="entry name" value="Peptidase_M13"/>
    <property type="match status" value="1"/>
</dbReference>
<dbReference type="CDD" id="cd08662">
    <property type="entry name" value="M13"/>
    <property type="match status" value="1"/>
</dbReference>
<dbReference type="PANTHER" id="PTHR11733:SF167">
    <property type="entry name" value="FI17812P1-RELATED"/>
    <property type="match status" value="1"/>
</dbReference>
<dbReference type="Gene3D" id="3.40.390.10">
    <property type="entry name" value="Collagenase (Catalytic Domain)"/>
    <property type="match status" value="1"/>
</dbReference>
<evidence type="ECO:0000259" key="10">
    <source>
        <dbReference type="Pfam" id="PF05649"/>
    </source>
</evidence>
<keyword evidence="7" id="KW-0482">Metalloprotease</keyword>
<dbReference type="SUPFAM" id="SSF55486">
    <property type="entry name" value="Metalloproteases ('zincins'), catalytic domain"/>
    <property type="match status" value="1"/>
</dbReference>
<dbReference type="PANTHER" id="PTHR11733">
    <property type="entry name" value="ZINC METALLOPROTEASE FAMILY M13 NEPRILYSIN-RELATED"/>
    <property type="match status" value="1"/>
</dbReference>
<dbReference type="PROSITE" id="PS51885">
    <property type="entry name" value="NEPRILYSIN"/>
    <property type="match status" value="1"/>
</dbReference>
<dbReference type="GO" id="GO:0046872">
    <property type="term" value="F:metal ion binding"/>
    <property type="evidence" value="ECO:0007669"/>
    <property type="project" value="UniProtKB-KW"/>
</dbReference>
<keyword evidence="6" id="KW-0862">Zinc</keyword>
<accession>A0A210QKK6</accession>
<evidence type="ECO:0000256" key="6">
    <source>
        <dbReference type="ARBA" id="ARBA00022833"/>
    </source>
</evidence>
<dbReference type="AlphaFoldDB" id="A0A210QKK6"/>
<evidence type="ECO:0000256" key="4">
    <source>
        <dbReference type="ARBA" id="ARBA00022723"/>
    </source>
</evidence>
<feature type="transmembrane region" description="Helical" evidence="8">
    <location>
        <begin position="69"/>
        <end position="90"/>
    </location>
</feature>
<dbReference type="InterPro" id="IPR000718">
    <property type="entry name" value="Peptidase_M13"/>
</dbReference>
<evidence type="ECO:0000256" key="5">
    <source>
        <dbReference type="ARBA" id="ARBA00022801"/>
    </source>
</evidence>
<keyword evidence="4" id="KW-0479">Metal-binding</keyword>
<comment type="cofactor">
    <cofactor evidence="1">
        <name>Zn(2+)</name>
        <dbReference type="ChEBI" id="CHEBI:29105"/>
    </cofactor>
</comment>
<evidence type="ECO:0000256" key="1">
    <source>
        <dbReference type="ARBA" id="ARBA00001947"/>
    </source>
</evidence>
<keyword evidence="8" id="KW-0812">Transmembrane</keyword>
<dbReference type="PRINTS" id="PR00786">
    <property type="entry name" value="NEPRILYSIN"/>
</dbReference>
<evidence type="ECO:0000256" key="8">
    <source>
        <dbReference type="SAM" id="Phobius"/>
    </source>
</evidence>
<dbReference type="InterPro" id="IPR008753">
    <property type="entry name" value="Peptidase_M13_N"/>
</dbReference>
<keyword evidence="8" id="KW-1133">Transmembrane helix</keyword>
<proteinExistence type="inferred from homology"/>
<protein>
    <submittedName>
        <fullName evidence="11">Endothelin-converting enzyme 1</fullName>
    </submittedName>
</protein>